<evidence type="ECO:0000256" key="1">
    <source>
        <dbReference type="ARBA" id="ARBA00022723"/>
    </source>
</evidence>
<evidence type="ECO:0000256" key="2">
    <source>
        <dbReference type="ARBA" id="ARBA00022771"/>
    </source>
</evidence>
<dbReference type="Gene3D" id="2.20.25.240">
    <property type="match status" value="1"/>
</dbReference>
<accession>A0A0C2IXR1</accession>
<evidence type="ECO:0000259" key="4">
    <source>
        <dbReference type="Pfam" id="PF04500"/>
    </source>
</evidence>
<evidence type="ECO:0000256" key="3">
    <source>
        <dbReference type="ARBA" id="ARBA00022833"/>
    </source>
</evidence>
<evidence type="ECO:0008006" key="8">
    <source>
        <dbReference type="Google" id="ProtNLM"/>
    </source>
</evidence>
<feature type="domain" description="FLYWCH-type" evidence="4">
    <location>
        <begin position="1"/>
        <end position="51"/>
    </location>
</feature>
<organism evidence="6 7">
    <name type="scientific">Thelohanellus kitauei</name>
    <name type="common">Myxosporean</name>
    <dbReference type="NCBI Taxonomy" id="669202"/>
    <lineage>
        <taxon>Eukaryota</taxon>
        <taxon>Metazoa</taxon>
        <taxon>Cnidaria</taxon>
        <taxon>Myxozoa</taxon>
        <taxon>Myxosporea</taxon>
        <taxon>Bivalvulida</taxon>
        <taxon>Platysporina</taxon>
        <taxon>Myxobolidae</taxon>
        <taxon>Thelohanellus</taxon>
    </lineage>
</organism>
<evidence type="ECO:0000313" key="6">
    <source>
        <dbReference type="EMBL" id="KII61632.1"/>
    </source>
</evidence>
<evidence type="ECO:0000313" key="7">
    <source>
        <dbReference type="Proteomes" id="UP000031668"/>
    </source>
</evidence>
<proteinExistence type="predicted"/>
<evidence type="ECO:0000259" key="5">
    <source>
        <dbReference type="Pfam" id="PF10551"/>
    </source>
</evidence>
<dbReference type="OMA" id="CENFRRP"/>
<dbReference type="PANTHER" id="PTHR47160">
    <property type="entry name" value="PUTATIVE-RELATED"/>
    <property type="match status" value="1"/>
</dbReference>
<sequence>MLCYEGYIYHKNRSKGQKIYWKCTKYRSEKCPGRLITHNGMLLSREAKHDHAPDIIERNIRLLVNSIKENALQTMLPTQNVISDSVQGLESAISASMPSLPALKKRVQRVRNELGSSIPLPSSTLDLMIPEDYKITLTGNRFLLYDNNSVERILIFSTEENLRLLSNHRTWFCDGTFKTCPSLFQQLYSIHAKIYESTFHLVYALLPRKNEATYNELFKFISRHITSQPISISVDFEKSSINSLSNYFPDSNIKACYFHLGQSFWRKIQEHAQIRNLYVTNPSFCHKIKMLLSLAFLPISDVIRGFELMLEHEFFVSNENILQPLIEYFEDTYIGRVIVGNRRRTPIFPISLWNVHDATFSGCDRTTNGVEGWHHSFSRFVSGNHMPILKFFYEIERI</sequence>
<keyword evidence="7" id="KW-1185">Reference proteome</keyword>
<dbReference type="PANTHER" id="PTHR47160:SF10">
    <property type="entry name" value="MULE TRANSPOSASE DOMAIN-CONTAINING PROTEIN"/>
    <property type="match status" value="1"/>
</dbReference>
<keyword evidence="2" id="KW-0863">Zinc-finger</keyword>
<dbReference type="OrthoDB" id="10051448at2759"/>
<dbReference type="InterPro" id="IPR018289">
    <property type="entry name" value="MULE_transposase_dom"/>
</dbReference>
<dbReference type="AlphaFoldDB" id="A0A0C2IXR1"/>
<dbReference type="Proteomes" id="UP000031668">
    <property type="component" value="Unassembled WGS sequence"/>
</dbReference>
<name>A0A0C2IXR1_THEKT</name>
<dbReference type="Pfam" id="PF04500">
    <property type="entry name" value="FLYWCH"/>
    <property type="match status" value="1"/>
</dbReference>
<dbReference type="GO" id="GO:0008270">
    <property type="term" value="F:zinc ion binding"/>
    <property type="evidence" value="ECO:0007669"/>
    <property type="project" value="UniProtKB-KW"/>
</dbReference>
<dbReference type="InterPro" id="IPR007588">
    <property type="entry name" value="Znf_FLYWCH"/>
</dbReference>
<gene>
    <name evidence="6" type="ORF">RF11_10667</name>
</gene>
<keyword evidence="3" id="KW-0862">Zinc</keyword>
<comment type="caution">
    <text evidence="6">The sequence shown here is derived from an EMBL/GenBank/DDBJ whole genome shotgun (WGS) entry which is preliminary data.</text>
</comment>
<protein>
    <recommendedName>
        <fullName evidence="8">FLYWCH-type domain-containing protein</fullName>
    </recommendedName>
</protein>
<keyword evidence="1" id="KW-0479">Metal-binding</keyword>
<dbReference type="Pfam" id="PF10551">
    <property type="entry name" value="MULE"/>
    <property type="match status" value="1"/>
</dbReference>
<feature type="domain" description="MULE transposase" evidence="5">
    <location>
        <begin position="171"/>
        <end position="261"/>
    </location>
</feature>
<reference evidence="6 7" key="1">
    <citation type="journal article" date="2014" name="Genome Biol. Evol.">
        <title>The genome of the myxosporean Thelohanellus kitauei shows adaptations to nutrient acquisition within its fish host.</title>
        <authorList>
            <person name="Yang Y."/>
            <person name="Xiong J."/>
            <person name="Zhou Z."/>
            <person name="Huo F."/>
            <person name="Miao W."/>
            <person name="Ran C."/>
            <person name="Liu Y."/>
            <person name="Zhang J."/>
            <person name="Feng J."/>
            <person name="Wang M."/>
            <person name="Wang M."/>
            <person name="Wang L."/>
            <person name="Yao B."/>
        </authorList>
    </citation>
    <scope>NUCLEOTIDE SEQUENCE [LARGE SCALE GENOMIC DNA]</scope>
    <source>
        <strain evidence="6">Wuqing</strain>
    </source>
</reference>
<dbReference type="EMBL" id="JWZT01005297">
    <property type="protein sequence ID" value="KII61632.1"/>
    <property type="molecule type" value="Genomic_DNA"/>
</dbReference>